<evidence type="ECO:0000256" key="6">
    <source>
        <dbReference type="ARBA" id="ARBA00023136"/>
    </source>
</evidence>
<feature type="transmembrane region" description="Helical" evidence="7">
    <location>
        <begin position="99"/>
        <end position="118"/>
    </location>
</feature>
<evidence type="ECO:0000313" key="9">
    <source>
        <dbReference type="EMBL" id="QDQ41724.1"/>
    </source>
</evidence>
<gene>
    <name evidence="8" type="ORF">A946_05465</name>
    <name evidence="9" type="ORF">kam1_473</name>
</gene>
<dbReference type="PANTHER" id="PTHR43044">
    <property type="match status" value="1"/>
</dbReference>
<organism evidence="9 11">
    <name type="scientific">Methylacidiphilum kamchatkense Kam1</name>
    <dbReference type="NCBI Taxonomy" id="1202785"/>
    <lineage>
        <taxon>Bacteria</taxon>
        <taxon>Pseudomonadati</taxon>
        <taxon>Verrucomicrobiota</taxon>
        <taxon>Methylacidiphilae</taxon>
        <taxon>Methylacidiphilales</taxon>
        <taxon>Methylacidiphilaceae</taxon>
        <taxon>Methylacidiphilum (ex Ratnadevi et al. 2023)</taxon>
    </lineage>
</organism>
<evidence type="ECO:0000256" key="3">
    <source>
        <dbReference type="ARBA" id="ARBA00022475"/>
    </source>
</evidence>
<dbReference type="RefSeq" id="WP_039721300.1">
    <property type="nucleotide sequence ID" value="NZ_CP037899.1"/>
</dbReference>
<keyword evidence="5 7" id="KW-1133">Transmembrane helix</keyword>
<evidence type="ECO:0000256" key="7">
    <source>
        <dbReference type="SAM" id="Phobius"/>
    </source>
</evidence>
<evidence type="ECO:0000256" key="2">
    <source>
        <dbReference type="ARBA" id="ARBA00008929"/>
    </source>
</evidence>
<proteinExistence type="inferred from homology"/>
<keyword evidence="3" id="KW-1003">Cell membrane</keyword>
<feature type="transmembrane region" description="Helical" evidence="7">
    <location>
        <begin position="175"/>
        <end position="196"/>
    </location>
</feature>
<feature type="transmembrane region" description="Helical" evidence="7">
    <location>
        <begin position="237"/>
        <end position="257"/>
    </location>
</feature>
<protein>
    <submittedName>
        <fullName evidence="9">Ni/Fe-hydrogenase subunit HybB-like protein</fullName>
    </submittedName>
    <submittedName>
        <fullName evidence="8">Polysulfide reductase</fullName>
    </submittedName>
</protein>
<dbReference type="Proteomes" id="UP000315925">
    <property type="component" value="Chromosome"/>
</dbReference>
<dbReference type="PANTHER" id="PTHR43044:SF2">
    <property type="entry name" value="POLYSULPHIDE REDUCTASE NRFD"/>
    <property type="match status" value="1"/>
</dbReference>
<dbReference type="OrthoDB" id="9768846at2"/>
<name>A0A0C1UST9_9BACT</name>
<dbReference type="EMBL" id="JQNX01000003">
    <property type="protein sequence ID" value="KIE58853.1"/>
    <property type="molecule type" value="Genomic_DNA"/>
</dbReference>
<reference evidence="11" key="3">
    <citation type="submission" date="2019-03" db="EMBL/GenBank/DDBJ databases">
        <title>Complete genome of Methylacidiphilum kamchatkense Kam1.</title>
        <authorList>
            <person name="Kruse T."/>
            <person name="Murarilal Ratnadevi C."/>
            <person name="Erikstad H.-A."/>
            <person name="Birkeland N.-K."/>
        </authorList>
    </citation>
    <scope>NUCLEOTIDE SEQUENCE [LARGE SCALE GENOMIC DNA]</scope>
    <source>
        <strain evidence="11">kam1</strain>
    </source>
</reference>
<reference evidence="9" key="2">
    <citation type="journal article" date="2019" name="BMC Genomics">
        <title>Complete genome sequence analysis of the thermoacidophilic verrucomicrobial methanotroph 'Candidatus Methylacidiphilum kamchatkense' strain Kam1 and comparison with its closest relatives.</title>
        <authorList>
            <person name="Kruse T."/>
            <person name="Ratnadevi C.M."/>
            <person name="Erikstad H.A."/>
            <person name="Birkeland N.K."/>
        </authorList>
    </citation>
    <scope>NUCLEOTIDE SEQUENCE</scope>
    <source>
        <strain evidence="9">Kam1</strain>
    </source>
</reference>
<evidence type="ECO:0000313" key="10">
    <source>
        <dbReference type="Proteomes" id="UP000031594"/>
    </source>
</evidence>
<dbReference type="KEGG" id="mkc:kam1_473"/>
<feature type="transmembrane region" description="Helical" evidence="7">
    <location>
        <begin position="130"/>
        <end position="155"/>
    </location>
</feature>
<sequence>MNGNPPREFPLVGLQERTIGGMSLERPPLLPSHATLASISEVVYSILSTPMGNWWRWTISLSTSIAILAFLSIVYVISTGIGVWGNQSPVVWGWPIVDFVFWIGIGHAGTLISAILLLSRQKWRNSVNRAAEASAIFAVASGAIFPAIHIGRQWMGWYLFPVPWSAGIWQNLRAALMWDVFAVLTYLTVSLLYWYLGMIPDFATLREKETKPFKKKLWAILSLGWLGSASQWTHYELGYLCLAGILTPLVLSVHSFVSCDFASTILPGWHATIFPPYFGVGAIFGGFAMILVLIIPSRALIPKLKELILPEHINQMGKWLLATGSMVGYVYLIELFTAWYSANPYERYAFLNRIKGPYFWAFWSMLFCNSIAPQFLWIKKIRFNPLSLFVIALLANVGMWLERFVIIIISLHRDFLPSSWRIFVPTAIDVLLYVGSIGLFVTLFLLFLRFLPSVAMFEVKTLVHPFIHKKDSHFFSMEESFKSSFQGDAEKQKDLVLSASSGEKEKDLKENKNLYALGAEFSSPELLCKAAKKLKLLGFSHFELYSPYPFHELSEAGPIQKSWVSRIVLIGGTVGFLLALLLVSAISLPKPDFLKHLLSSSLLNLFYPLVVQGKPYFSLPTFVPIFFELTALFASFGAFFGILFCGQLFKFYHPLFSWKRYNERGMDNGFFLVIKKTDPLFSSNLPTILSRLGAIGVDAILE</sequence>
<comment type="similarity">
    <text evidence="2">Belongs to the NrfD family.</text>
</comment>
<feature type="transmembrane region" description="Helical" evidence="7">
    <location>
        <begin position="430"/>
        <end position="451"/>
    </location>
</feature>
<evidence type="ECO:0000313" key="11">
    <source>
        <dbReference type="Proteomes" id="UP000315925"/>
    </source>
</evidence>
<dbReference type="STRING" id="1202785.A946_05465"/>
<feature type="transmembrane region" description="Helical" evidence="7">
    <location>
        <begin position="360"/>
        <end position="378"/>
    </location>
</feature>
<evidence type="ECO:0000256" key="4">
    <source>
        <dbReference type="ARBA" id="ARBA00022692"/>
    </source>
</evidence>
<evidence type="ECO:0000256" key="5">
    <source>
        <dbReference type="ARBA" id="ARBA00022989"/>
    </source>
</evidence>
<reference evidence="8 10" key="1">
    <citation type="submission" date="2014-08" db="EMBL/GenBank/DDBJ databases">
        <title>Methylacidiphilum kamchatkense strain Kam1 draft genome sequence.</title>
        <authorList>
            <person name="Birkeland N.-K."/>
            <person name="Erikstad H.A."/>
        </authorList>
    </citation>
    <scope>NUCLEOTIDE SEQUENCE [LARGE SCALE GENOMIC DNA]</scope>
    <source>
        <strain evidence="8 10">Kam1</strain>
    </source>
</reference>
<dbReference type="InterPro" id="IPR005614">
    <property type="entry name" value="NrfD-like"/>
</dbReference>
<dbReference type="GO" id="GO:0005886">
    <property type="term" value="C:plasma membrane"/>
    <property type="evidence" value="ECO:0007669"/>
    <property type="project" value="UniProtKB-SubCell"/>
</dbReference>
<feature type="transmembrane region" description="Helical" evidence="7">
    <location>
        <begin position="59"/>
        <end position="84"/>
    </location>
</feature>
<feature type="transmembrane region" description="Helical" evidence="7">
    <location>
        <begin position="385"/>
        <end position="410"/>
    </location>
</feature>
<keyword evidence="4 7" id="KW-0812">Transmembrane</keyword>
<keyword evidence="6 7" id="KW-0472">Membrane</keyword>
<evidence type="ECO:0000313" key="8">
    <source>
        <dbReference type="EMBL" id="KIE58853.1"/>
    </source>
</evidence>
<feature type="transmembrane region" description="Helical" evidence="7">
    <location>
        <begin position="319"/>
        <end position="340"/>
    </location>
</feature>
<evidence type="ECO:0000256" key="1">
    <source>
        <dbReference type="ARBA" id="ARBA00004651"/>
    </source>
</evidence>
<dbReference type="AlphaFoldDB" id="A0A0C1UST9"/>
<comment type="subcellular location">
    <subcellularLocation>
        <location evidence="1">Cell membrane</location>
        <topology evidence="1">Multi-pass membrane protein</topology>
    </subcellularLocation>
</comment>
<dbReference type="EMBL" id="CP037899">
    <property type="protein sequence ID" value="QDQ41724.1"/>
    <property type="molecule type" value="Genomic_DNA"/>
</dbReference>
<feature type="transmembrane region" description="Helical" evidence="7">
    <location>
        <begin position="625"/>
        <end position="649"/>
    </location>
</feature>
<feature type="transmembrane region" description="Helical" evidence="7">
    <location>
        <begin position="277"/>
        <end position="299"/>
    </location>
</feature>
<dbReference type="Pfam" id="PF11821">
    <property type="entry name" value="ActD"/>
    <property type="match status" value="1"/>
</dbReference>
<dbReference type="Proteomes" id="UP000031594">
    <property type="component" value="Unassembled WGS sequence"/>
</dbReference>
<feature type="transmembrane region" description="Helical" evidence="7">
    <location>
        <begin position="567"/>
        <end position="588"/>
    </location>
</feature>
<dbReference type="InterPro" id="IPR021776">
    <property type="entry name" value="ActD"/>
</dbReference>
<keyword evidence="10" id="KW-1185">Reference proteome</keyword>
<dbReference type="Pfam" id="PF03916">
    <property type="entry name" value="NrfD"/>
    <property type="match status" value="1"/>
</dbReference>
<accession>A0A0C1UST9</accession>